<dbReference type="OrthoDB" id="5954824at2759"/>
<feature type="domain" description="Fork-head" evidence="5">
    <location>
        <begin position="169"/>
        <end position="262"/>
    </location>
</feature>
<dbReference type="PROSITE" id="PS50039">
    <property type="entry name" value="FORK_HEAD_3"/>
    <property type="match status" value="1"/>
</dbReference>
<dbReference type="PRINTS" id="PR00053">
    <property type="entry name" value="FORKHEAD"/>
</dbReference>
<dbReference type="InterPro" id="IPR001766">
    <property type="entry name" value="Fork_head_dom"/>
</dbReference>
<dbReference type="InterPro" id="IPR036390">
    <property type="entry name" value="WH_DNA-bd_sf"/>
</dbReference>
<gene>
    <name evidence="6" type="primary">FOXL1</name>
    <name evidence="6" type="ORF">GGI25_000785</name>
</gene>
<dbReference type="GO" id="GO:0000978">
    <property type="term" value="F:RNA polymerase II cis-regulatory region sequence-specific DNA binding"/>
    <property type="evidence" value="ECO:0007669"/>
    <property type="project" value="TreeGrafter"/>
</dbReference>
<evidence type="ECO:0000256" key="4">
    <source>
        <dbReference type="SAM" id="MobiDB-lite"/>
    </source>
</evidence>
<feature type="compositionally biased region" description="Low complexity" evidence="4">
    <location>
        <begin position="399"/>
        <end position="412"/>
    </location>
</feature>
<evidence type="ECO:0000256" key="2">
    <source>
        <dbReference type="ARBA" id="ARBA00023242"/>
    </source>
</evidence>
<sequence>MELVTAMNSEFSTPSRSQQHSPAPLPSQHLAASVCSDTQLPTPAVMPYPLPMGHMDIVTPTTAVDLGSAHFAYLKDAFSQRPFSPSSMDFASMNIASGYHTPHAATPVVMHSKQQQQQQQSVSTDALAVIPTSAPLPEVTTAAAASTADDDADTCTAESASAGTPSPDKPDYSYASLIAQSLIDAPMQRRTLNGIYEWIQEHFPYYRTRQNWQNSIRHNLSLNKGFMKVKRDEAHPGKGSFWTFTPGYESCLNSGHFKPIRSRSGRAALAAAAALATSKALSASYDGISNTDIISDTESTSSPDRKKLSNGKCAPGMKKAEKKTIRSIKAAKSLKRSHSLPPKEQRIHLNQNGASSGAAAASIPAGNRMAPASPAHLVHSDTIPATMSLGRSSAKKMRMSSSQSHSGAAGLSSSASSSAALMAPTGSAAAVSAFSNIPAFSYPQTPSFAPSPAPFIPSPALMSTASMSVVNTATQTPLHQSAQFQFHMPSPCSIPLPMSAMDVASVPTTSGNSNTGSYPMGAAFFGGPLGGDPVASANIDGVSLFSADTTSMGTTSDGTIYTSRRSNVPSRISWHGPESMTQAFANLQQQHHQHSSNNMGMSMGLDSADLGLSMFADGRSQVMNLSTDNSVNASPAEWAVFTGMPAPTHASSVAAAAELSIHAPSLHQINSMGAIDAHTANGNQQQQFHHHQQQQSRMAGLSAIDAAAPVNADNCNSSSNGNGNGNQGILAFYDEMIRDPTSLMNVFGQDLSGWQCPTKTNTIDPAALCAVDPETNSL</sequence>
<feature type="region of interest" description="Disordered" evidence="4">
    <location>
        <begin position="1"/>
        <end position="29"/>
    </location>
</feature>
<dbReference type="AlphaFoldDB" id="A0A9W8GBI7"/>
<feature type="region of interest" description="Disordered" evidence="4">
    <location>
        <begin position="292"/>
        <end position="324"/>
    </location>
</feature>
<evidence type="ECO:0000313" key="7">
    <source>
        <dbReference type="Proteomes" id="UP001151518"/>
    </source>
</evidence>
<accession>A0A9W8GBI7</accession>
<keyword evidence="2 3" id="KW-0539">Nucleus</keyword>
<comment type="caution">
    <text evidence="6">The sequence shown here is derived from an EMBL/GenBank/DDBJ whole genome shotgun (WGS) entry which is preliminary data.</text>
</comment>
<dbReference type="PANTHER" id="PTHR11829:SF343">
    <property type="entry name" value="FORK-HEAD DOMAIN-CONTAINING PROTEIN"/>
    <property type="match status" value="1"/>
</dbReference>
<evidence type="ECO:0000313" key="6">
    <source>
        <dbReference type="EMBL" id="KAJ2680192.1"/>
    </source>
</evidence>
<feature type="region of interest" description="Disordered" evidence="4">
    <location>
        <begin position="390"/>
        <end position="412"/>
    </location>
</feature>
<name>A0A9W8GBI7_9FUNG</name>
<dbReference type="GO" id="GO:0000981">
    <property type="term" value="F:DNA-binding transcription factor activity, RNA polymerase II-specific"/>
    <property type="evidence" value="ECO:0007669"/>
    <property type="project" value="TreeGrafter"/>
</dbReference>
<dbReference type="GO" id="GO:0005634">
    <property type="term" value="C:nucleus"/>
    <property type="evidence" value="ECO:0007669"/>
    <property type="project" value="UniProtKB-SubCell"/>
</dbReference>
<dbReference type="PANTHER" id="PTHR11829">
    <property type="entry name" value="FORKHEAD BOX PROTEIN"/>
    <property type="match status" value="1"/>
</dbReference>
<evidence type="ECO:0000256" key="3">
    <source>
        <dbReference type="PROSITE-ProRule" id="PRU00089"/>
    </source>
</evidence>
<proteinExistence type="predicted"/>
<organism evidence="6 7">
    <name type="scientific">Coemansia spiralis</name>
    <dbReference type="NCBI Taxonomy" id="417178"/>
    <lineage>
        <taxon>Eukaryota</taxon>
        <taxon>Fungi</taxon>
        <taxon>Fungi incertae sedis</taxon>
        <taxon>Zoopagomycota</taxon>
        <taxon>Kickxellomycotina</taxon>
        <taxon>Kickxellomycetes</taxon>
        <taxon>Kickxellales</taxon>
        <taxon>Kickxellaceae</taxon>
        <taxon>Coemansia</taxon>
    </lineage>
</organism>
<protein>
    <submittedName>
        <fullName evidence="6">Forkhead box protein L1</fullName>
    </submittedName>
</protein>
<dbReference type="Gene3D" id="1.10.10.10">
    <property type="entry name" value="Winged helix-like DNA-binding domain superfamily/Winged helix DNA-binding domain"/>
    <property type="match status" value="1"/>
</dbReference>
<dbReference type="InterPro" id="IPR050211">
    <property type="entry name" value="FOX_domain-containing"/>
</dbReference>
<comment type="subcellular location">
    <subcellularLocation>
        <location evidence="3">Nucleus</location>
    </subcellularLocation>
</comment>
<evidence type="ECO:0000256" key="1">
    <source>
        <dbReference type="ARBA" id="ARBA00023125"/>
    </source>
</evidence>
<reference evidence="6" key="1">
    <citation type="submission" date="2022-07" db="EMBL/GenBank/DDBJ databases">
        <title>Phylogenomic reconstructions and comparative analyses of Kickxellomycotina fungi.</title>
        <authorList>
            <person name="Reynolds N.K."/>
            <person name="Stajich J.E."/>
            <person name="Barry K."/>
            <person name="Grigoriev I.V."/>
            <person name="Crous P."/>
            <person name="Smith M.E."/>
        </authorList>
    </citation>
    <scope>NUCLEOTIDE SEQUENCE</scope>
    <source>
        <strain evidence="6">NRRL 3115</strain>
    </source>
</reference>
<dbReference type="SUPFAM" id="SSF46785">
    <property type="entry name" value="Winged helix' DNA-binding domain"/>
    <property type="match status" value="1"/>
</dbReference>
<dbReference type="InterPro" id="IPR036388">
    <property type="entry name" value="WH-like_DNA-bd_sf"/>
</dbReference>
<feature type="compositionally biased region" description="Polar residues" evidence="4">
    <location>
        <begin position="1"/>
        <end position="21"/>
    </location>
</feature>
<dbReference type="SMART" id="SM00339">
    <property type="entry name" value="FH"/>
    <property type="match status" value="1"/>
</dbReference>
<feature type="region of interest" description="Disordered" evidence="4">
    <location>
        <begin position="144"/>
        <end position="170"/>
    </location>
</feature>
<keyword evidence="1 3" id="KW-0238">DNA-binding</keyword>
<dbReference type="InterPro" id="IPR030456">
    <property type="entry name" value="TF_fork_head_CS_2"/>
</dbReference>
<dbReference type="FunFam" id="1.10.10.10:FF:000135">
    <property type="entry name" value="forkhead box protein G1"/>
    <property type="match status" value="1"/>
</dbReference>
<dbReference type="Pfam" id="PF00250">
    <property type="entry name" value="Forkhead"/>
    <property type="match status" value="1"/>
</dbReference>
<feature type="compositionally biased region" description="Low complexity" evidence="4">
    <location>
        <begin position="292"/>
        <end position="302"/>
    </location>
</feature>
<dbReference type="Proteomes" id="UP001151518">
    <property type="component" value="Unassembled WGS sequence"/>
</dbReference>
<dbReference type="EMBL" id="JANBTW010000006">
    <property type="protein sequence ID" value="KAJ2680192.1"/>
    <property type="molecule type" value="Genomic_DNA"/>
</dbReference>
<evidence type="ECO:0000259" key="5">
    <source>
        <dbReference type="PROSITE" id="PS50039"/>
    </source>
</evidence>
<feature type="DNA-binding region" description="Fork-head" evidence="3">
    <location>
        <begin position="169"/>
        <end position="262"/>
    </location>
</feature>
<dbReference type="PROSITE" id="PS00658">
    <property type="entry name" value="FORK_HEAD_2"/>
    <property type="match status" value="1"/>
</dbReference>